<evidence type="ECO:0008006" key="2">
    <source>
        <dbReference type="Google" id="ProtNLM"/>
    </source>
</evidence>
<accession>A0A381VNS8</accession>
<sequence>KLVSTQSGIIIPYHTNILDANNPKVKGFSNVPLGQFGGNGWAEHIWKEA</sequence>
<protein>
    <recommendedName>
        <fullName evidence="2">ABC transporter substrate-binding protein</fullName>
    </recommendedName>
</protein>
<proteinExistence type="predicted"/>
<name>A0A381VNS8_9ZZZZ</name>
<evidence type="ECO:0000313" key="1">
    <source>
        <dbReference type="EMBL" id="SVA41932.1"/>
    </source>
</evidence>
<gene>
    <name evidence="1" type="ORF">METZ01_LOCUS94786</name>
</gene>
<feature type="non-terminal residue" evidence="1">
    <location>
        <position position="1"/>
    </location>
</feature>
<dbReference type="AlphaFoldDB" id="A0A381VNS8"/>
<organism evidence="1">
    <name type="scientific">marine metagenome</name>
    <dbReference type="NCBI Taxonomy" id="408172"/>
    <lineage>
        <taxon>unclassified sequences</taxon>
        <taxon>metagenomes</taxon>
        <taxon>ecological metagenomes</taxon>
    </lineage>
</organism>
<reference evidence="1" key="1">
    <citation type="submission" date="2018-05" db="EMBL/GenBank/DDBJ databases">
        <authorList>
            <person name="Lanie J.A."/>
            <person name="Ng W.-L."/>
            <person name="Kazmierczak K.M."/>
            <person name="Andrzejewski T.M."/>
            <person name="Davidsen T.M."/>
            <person name="Wayne K.J."/>
            <person name="Tettelin H."/>
            <person name="Glass J.I."/>
            <person name="Rusch D."/>
            <person name="Podicherti R."/>
            <person name="Tsui H.-C.T."/>
            <person name="Winkler M.E."/>
        </authorList>
    </citation>
    <scope>NUCLEOTIDE SEQUENCE</scope>
</reference>
<dbReference type="EMBL" id="UINC01009347">
    <property type="protein sequence ID" value="SVA41932.1"/>
    <property type="molecule type" value="Genomic_DNA"/>
</dbReference>